<keyword evidence="2" id="KW-1185">Reference proteome</keyword>
<evidence type="ECO:0008006" key="3">
    <source>
        <dbReference type="Google" id="ProtNLM"/>
    </source>
</evidence>
<dbReference type="PANTHER" id="PTHR31923:SF1">
    <property type="entry name" value="BSD DOMAIN-CONTAINING PROTEIN"/>
    <property type="match status" value="1"/>
</dbReference>
<evidence type="ECO:0000313" key="1">
    <source>
        <dbReference type="EMBL" id="KAL3374814.1"/>
    </source>
</evidence>
<dbReference type="PANTHER" id="PTHR31923">
    <property type="entry name" value="BSD DOMAIN-CONTAINING PROTEIN"/>
    <property type="match status" value="1"/>
</dbReference>
<accession>A0ABD2V277</accession>
<gene>
    <name evidence="1" type="ORF">AABB24_006349</name>
</gene>
<organism evidence="1 2">
    <name type="scientific">Solanum stoloniferum</name>
    <dbReference type="NCBI Taxonomy" id="62892"/>
    <lineage>
        <taxon>Eukaryota</taxon>
        <taxon>Viridiplantae</taxon>
        <taxon>Streptophyta</taxon>
        <taxon>Embryophyta</taxon>
        <taxon>Tracheophyta</taxon>
        <taxon>Spermatophyta</taxon>
        <taxon>Magnoliopsida</taxon>
        <taxon>eudicotyledons</taxon>
        <taxon>Gunneridae</taxon>
        <taxon>Pentapetalae</taxon>
        <taxon>asterids</taxon>
        <taxon>lamiids</taxon>
        <taxon>Solanales</taxon>
        <taxon>Solanaceae</taxon>
        <taxon>Solanoideae</taxon>
        <taxon>Solaneae</taxon>
        <taxon>Solanum</taxon>
    </lineage>
</organism>
<sequence>MDLWLKARSFAEEAAKRSQEFTVEVAKRTQELSIGSAKLSDVVSEASKRSKEIAAEASKRSKEIVAEASKRADQIKFQIPSAAALSSLVDSSTSPQTASAIPTLADLEKFGVTDDLREFVKGITRDTFQNFQLQDESEMSDIPTVSNIRQDLTEFQEKHAKLVLSSVKIIVVLRAAPFSKIKVTSQKL</sequence>
<protein>
    <recommendedName>
        <fullName evidence="3">BSD domain containing protein</fullName>
    </recommendedName>
</protein>
<dbReference type="Proteomes" id="UP001627284">
    <property type="component" value="Unassembled WGS sequence"/>
</dbReference>
<reference evidence="1 2" key="1">
    <citation type="submission" date="2024-05" db="EMBL/GenBank/DDBJ databases">
        <title>De novo assembly of an allotetraploid wild potato.</title>
        <authorList>
            <person name="Hosaka A.J."/>
        </authorList>
    </citation>
    <scope>NUCLEOTIDE SEQUENCE [LARGE SCALE GENOMIC DNA]</scope>
    <source>
        <tissue evidence="1">Young leaves</tissue>
    </source>
</reference>
<dbReference type="AlphaFoldDB" id="A0ABD2V277"/>
<evidence type="ECO:0000313" key="2">
    <source>
        <dbReference type="Proteomes" id="UP001627284"/>
    </source>
</evidence>
<comment type="caution">
    <text evidence="1">The sequence shown here is derived from an EMBL/GenBank/DDBJ whole genome shotgun (WGS) entry which is preliminary data.</text>
</comment>
<dbReference type="EMBL" id="JBJKTR010000003">
    <property type="protein sequence ID" value="KAL3374814.1"/>
    <property type="molecule type" value="Genomic_DNA"/>
</dbReference>
<proteinExistence type="predicted"/>
<name>A0ABD2V277_9SOLN</name>